<protein>
    <submittedName>
        <fullName evidence="2">Tryptophan synthase</fullName>
    </submittedName>
</protein>
<sequence length="188" mass="19037">MKFTIIATSLALSAAALPAVDPAKPFALEVTANGKTLYLPKGMTGSGTPDVKLAESCVLNAATELVCGGKAVGVAATATVDMAAIKAAPASNAVSKGFSMDADGSLHWGGPDLLKIKAFKKAVSEAPEIYANGEAKFGLFEISGTTSLYFQLGCPGADGKYASPGTHSIMGMGVHNPVYTGTNRAVPL</sequence>
<accession>A0A4Z1P7Z8</accession>
<dbReference type="OrthoDB" id="3899403at2759"/>
<reference evidence="2 3" key="1">
    <citation type="submission" date="2019-04" db="EMBL/GenBank/DDBJ databases">
        <title>High contiguity whole genome sequence and gene annotation resource for two Venturia nashicola isolates.</title>
        <authorList>
            <person name="Prokchorchik M."/>
            <person name="Won K."/>
            <person name="Lee Y."/>
            <person name="Choi E.D."/>
            <person name="Segonzac C."/>
            <person name="Sohn K.H."/>
        </authorList>
    </citation>
    <scope>NUCLEOTIDE SEQUENCE [LARGE SCALE GENOMIC DNA]</scope>
    <source>
        <strain evidence="2 3">PRI2</strain>
    </source>
</reference>
<comment type="caution">
    <text evidence="2">The sequence shown here is derived from an EMBL/GenBank/DDBJ whole genome shotgun (WGS) entry which is preliminary data.</text>
</comment>
<dbReference type="AlphaFoldDB" id="A0A4Z1P7Z8"/>
<dbReference type="EMBL" id="SNSC02000005">
    <property type="protein sequence ID" value="TID24385.1"/>
    <property type="molecule type" value="Genomic_DNA"/>
</dbReference>
<feature type="signal peptide" evidence="1">
    <location>
        <begin position="1"/>
        <end position="22"/>
    </location>
</feature>
<feature type="chain" id="PRO_5021273723" evidence="1">
    <location>
        <begin position="23"/>
        <end position="188"/>
    </location>
</feature>
<organism evidence="2 3">
    <name type="scientific">Venturia nashicola</name>
    <dbReference type="NCBI Taxonomy" id="86259"/>
    <lineage>
        <taxon>Eukaryota</taxon>
        <taxon>Fungi</taxon>
        <taxon>Dikarya</taxon>
        <taxon>Ascomycota</taxon>
        <taxon>Pezizomycotina</taxon>
        <taxon>Dothideomycetes</taxon>
        <taxon>Pleosporomycetidae</taxon>
        <taxon>Venturiales</taxon>
        <taxon>Venturiaceae</taxon>
        <taxon>Venturia</taxon>
    </lineage>
</organism>
<evidence type="ECO:0000313" key="2">
    <source>
        <dbReference type="EMBL" id="TID24385.1"/>
    </source>
</evidence>
<keyword evidence="1" id="KW-0732">Signal</keyword>
<dbReference type="Proteomes" id="UP000298493">
    <property type="component" value="Unassembled WGS sequence"/>
</dbReference>
<proteinExistence type="predicted"/>
<evidence type="ECO:0000313" key="3">
    <source>
        <dbReference type="Proteomes" id="UP000298493"/>
    </source>
</evidence>
<name>A0A4Z1P7Z8_9PEZI</name>
<evidence type="ECO:0000256" key="1">
    <source>
        <dbReference type="SAM" id="SignalP"/>
    </source>
</evidence>
<keyword evidence="3" id="KW-1185">Reference proteome</keyword>
<gene>
    <name evidence="2" type="ORF">E6O75_ATG02750</name>
</gene>